<dbReference type="EMBL" id="JAIHNG010000161">
    <property type="protein sequence ID" value="KAI5949957.1"/>
    <property type="molecule type" value="Genomic_DNA"/>
</dbReference>
<evidence type="ECO:0000256" key="4">
    <source>
        <dbReference type="ARBA" id="ARBA00022771"/>
    </source>
</evidence>
<dbReference type="InterPro" id="IPR001876">
    <property type="entry name" value="Znf_RanBP2"/>
</dbReference>
<evidence type="ECO:0000256" key="3">
    <source>
        <dbReference type="ARBA" id="ARBA00022723"/>
    </source>
</evidence>
<dbReference type="GO" id="GO:0032266">
    <property type="term" value="F:phosphatidylinositol-3-phosphate binding"/>
    <property type="evidence" value="ECO:0007669"/>
    <property type="project" value="UniProtKB-UniRule"/>
</dbReference>
<keyword evidence="2 7" id="KW-0813">Transport</keyword>
<name>A0AAD5FWQ7_9ASCO</name>
<dbReference type="Pfam" id="PF16988">
    <property type="entry name" value="Vps36-NZF-N"/>
    <property type="match status" value="1"/>
</dbReference>
<evidence type="ECO:0000313" key="10">
    <source>
        <dbReference type="EMBL" id="KAI5949957.1"/>
    </source>
</evidence>
<dbReference type="PANTHER" id="PTHR13128">
    <property type="entry name" value="VACUOLAR PROTEIN-SORTING-ASSOCIATED PROTEIN 36"/>
    <property type="match status" value="1"/>
</dbReference>
<dbReference type="PANTHER" id="PTHR13128:SF12">
    <property type="entry name" value="VACUOLAR PROTEIN-SORTING-ASSOCIATED PROTEIN 36"/>
    <property type="match status" value="1"/>
</dbReference>
<gene>
    <name evidence="10" type="ORF">KGF57_004467</name>
</gene>
<proteinExistence type="inferred from homology"/>
<keyword evidence="4" id="KW-0863">Zinc-finger</keyword>
<dbReference type="SUPFAM" id="SSF90209">
    <property type="entry name" value="Ran binding protein zinc finger-like"/>
    <property type="match status" value="2"/>
</dbReference>
<dbReference type="SUPFAM" id="SSF50729">
    <property type="entry name" value="PH domain-like"/>
    <property type="match status" value="1"/>
</dbReference>
<sequence>MSWLKLWQPIKVNRSDRPILEEGEFNVYIKDNVGLYQGKQKIIHHQNGRLYLTNRRIIYFDNNNVKNSIAVDINQLTSAELIERFLRSSPKVKLYLKAESREGADVSVAQSTTPGFDWVCKICSFKNHISGIIDADTAVPVCIACGVPNKNFRRDVVQRSGDGGDSSTQRSSTPSLTNNDVSDSSPSPTSSTPEPSSSTNPTATGQCPTCTFINHKSLKYCEMCGTQLKSSIFEVNQSLVQVTSALNPLGLKLEGEEQYTNGQPYIKISFRKGGESQFFQEIATLIDEIKWDNLRRKGGVNQNAERLETRKEPVKAGGAGIHALEAYGEQQRKNNERILSSSLNDLEQLMFKFEDLVKLSTSFQRVLASDGNIVYKSVPPLNLNRNSKLYHSELSRHISEYLTSLVLTKKSSMITLPDLFAQYNRFLVKCSGFGTELVEVADFRKSVDLFESLNLPVVSNRYEKSGLVVVRPKAHAHTYSEFIVEFLQQQEYRYKRSLIRSELIDGDDDDYDDNDNLNHEYGCYGATASEISHTLNWSYGVAMEELDKAIGSNQVVIDQSISGTFYYVNKFAATFDWDDSLKVQQIKDEIVEEQRGITEHLKEEYENSKVSNLLNLDAEYEFGVVSQHVDDNNTHQDSSAGRLLNGLEGLQF</sequence>
<keyword evidence="11" id="KW-1185">Reference proteome</keyword>
<dbReference type="InterPro" id="IPR021648">
    <property type="entry name" value="GLUE_dom"/>
</dbReference>
<dbReference type="PROSITE" id="PS51495">
    <property type="entry name" value="GLUE"/>
    <property type="match status" value="1"/>
</dbReference>
<feature type="compositionally biased region" description="Low complexity" evidence="8">
    <location>
        <begin position="182"/>
        <end position="204"/>
    </location>
</feature>
<comment type="subcellular location">
    <subcellularLocation>
        <location evidence="7">Cytoplasm</location>
    </subcellularLocation>
    <subcellularLocation>
        <location evidence="7">Endosome</location>
    </subcellularLocation>
</comment>
<evidence type="ECO:0000259" key="9">
    <source>
        <dbReference type="PROSITE" id="PS51495"/>
    </source>
</evidence>
<dbReference type="InterPro" id="IPR036390">
    <property type="entry name" value="WH_DNA-bd_sf"/>
</dbReference>
<dbReference type="GO" id="GO:0000814">
    <property type="term" value="C:ESCRT II complex"/>
    <property type="evidence" value="ECO:0007669"/>
    <property type="project" value="UniProtKB-UniRule"/>
</dbReference>
<accession>A0AAD5FWQ7</accession>
<dbReference type="InterPro" id="IPR031558">
    <property type="entry name" value="Vps36-NZF-N"/>
</dbReference>
<keyword evidence="7" id="KW-0967">Endosome</keyword>
<reference evidence="10 11" key="1">
    <citation type="journal article" date="2022" name="DNA Res.">
        <title>Genome analysis of five recently described species of the CUG-Ser clade uncovers Candida theae as a new hybrid lineage with pathogenic potential in the Candida parapsilosis species complex.</title>
        <authorList>
            <person name="Mixao V."/>
            <person name="Del Olmo V."/>
            <person name="Hegedusova E."/>
            <person name="Saus E."/>
            <person name="Pryszcz L."/>
            <person name="Cillingova A."/>
            <person name="Nosek J."/>
            <person name="Gabaldon T."/>
        </authorList>
    </citation>
    <scope>NUCLEOTIDE SEQUENCE [LARGE SCALE GENOMIC DNA]</scope>
    <source>
        <strain evidence="10 11">CBS 12239</strain>
    </source>
</reference>
<evidence type="ECO:0000256" key="2">
    <source>
        <dbReference type="ARBA" id="ARBA00022448"/>
    </source>
</evidence>
<feature type="compositionally biased region" description="Polar residues" evidence="8">
    <location>
        <begin position="165"/>
        <end position="181"/>
    </location>
</feature>
<dbReference type="AlphaFoldDB" id="A0AAD5FWQ7"/>
<evidence type="ECO:0000313" key="11">
    <source>
        <dbReference type="Proteomes" id="UP001204833"/>
    </source>
</evidence>
<feature type="domain" description="GLUE N-terminal" evidence="9">
    <location>
        <begin position="10"/>
        <end position="298"/>
    </location>
</feature>
<dbReference type="GO" id="GO:0043130">
    <property type="term" value="F:ubiquitin binding"/>
    <property type="evidence" value="ECO:0007669"/>
    <property type="project" value="UniProtKB-UniRule"/>
</dbReference>
<dbReference type="SMART" id="SM00547">
    <property type="entry name" value="ZnF_RBZ"/>
    <property type="match status" value="2"/>
</dbReference>
<keyword evidence="3" id="KW-0479">Metal-binding</keyword>
<dbReference type="InterPro" id="IPR036443">
    <property type="entry name" value="Znf_RanBP2_sf"/>
</dbReference>
<dbReference type="GO" id="GO:0031902">
    <property type="term" value="C:late endosome membrane"/>
    <property type="evidence" value="ECO:0007669"/>
    <property type="project" value="UniProtKB-UniRule"/>
</dbReference>
<dbReference type="InterPro" id="IPR036388">
    <property type="entry name" value="WH-like_DNA-bd_sf"/>
</dbReference>
<dbReference type="SUPFAM" id="SSF46785">
    <property type="entry name" value="Winged helix' DNA-binding domain"/>
    <property type="match status" value="1"/>
</dbReference>
<keyword evidence="7" id="KW-0963">Cytoplasm</keyword>
<feature type="region of interest" description="Disordered" evidence="8">
    <location>
        <begin position="155"/>
        <end position="204"/>
    </location>
</feature>
<evidence type="ECO:0000256" key="7">
    <source>
        <dbReference type="RuleBase" id="RU367095"/>
    </source>
</evidence>
<evidence type="ECO:0000256" key="8">
    <source>
        <dbReference type="SAM" id="MobiDB-lite"/>
    </source>
</evidence>
<keyword evidence="6 7" id="KW-0653">Protein transport</keyword>
<dbReference type="Gene3D" id="2.30.30.380">
    <property type="entry name" value="Zn-finger domain of Sec23/24"/>
    <property type="match status" value="1"/>
</dbReference>
<comment type="function">
    <text evidence="7">Component of the ESCRT-II complex (endosomal sorting complex required for transport II), which is required for multivesicular body (MVB) formation and sorting of endosomal cargo proteins into MVBs.</text>
</comment>
<evidence type="ECO:0000256" key="1">
    <source>
        <dbReference type="ARBA" id="ARBA00009697"/>
    </source>
</evidence>
<dbReference type="Pfam" id="PF11605">
    <property type="entry name" value="Vps36_ESCRT-II"/>
    <property type="match status" value="1"/>
</dbReference>
<evidence type="ECO:0000256" key="6">
    <source>
        <dbReference type="ARBA" id="ARBA00022927"/>
    </source>
</evidence>
<dbReference type="Proteomes" id="UP001204833">
    <property type="component" value="Unassembled WGS sequence"/>
</dbReference>
<evidence type="ECO:0000256" key="5">
    <source>
        <dbReference type="ARBA" id="ARBA00022833"/>
    </source>
</evidence>
<organism evidence="10 11">
    <name type="scientific">Candida theae</name>
    <dbReference type="NCBI Taxonomy" id="1198502"/>
    <lineage>
        <taxon>Eukaryota</taxon>
        <taxon>Fungi</taxon>
        <taxon>Dikarya</taxon>
        <taxon>Ascomycota</taxon>
        <taxon>Saccharomycotina</taxon>
        <taxon>Pichiomycetes</taxon>
        <taxon>Debaryomycetaceae</taxon>
        <taxon>Candida/Lodderomyces clade</taxon>
        <taxon>Candida</taxon>
    </lineage>
</organism>
<dbReference type="GO" id="GO:0043328">
    <property type="term" value="P:protein transport to vacuole involved in ubiquitin-dependent protein catabolic process via the multivesicular body sorting pathway"/>
    <property type="evidence" value="ECO:0007669"/>
    <property type="project" value="UniProtKB-UniRule"/>
</dbReference>
<dbReference type="InterPro" id="IPR040608">
    <property type="entry name" value="Snf8/Vps36"/>
</dbReference>
<dbReference type="Gene3D" id="2.30.29.30">
    <property type="entry name" value="Pleckstrin-homology domain (PH domain)/Phosphotyrosine-binding domain (PTB)"/>
    <property type="match status" value="1"/>
</dbReference>
<protein>
    <recommendedName>
        <fullName evidence="7">Vacuolar protein-sorting-associated protein 36</fullName>
    </recommendedName>
    <alternativeName>
        <fullName evidence="7">ESCRT-II complex subunit VPS36</fullName>
    </alternativeName>
</protein>
<dbReference type="GO" id="GO:0008270">
    <property type="term" value="F:zinc ion binding"/>
    <property type="evidence" value="ECO:0007669"/>
    <property type="project" value="UniProtKB-KW"/>
</dbReference>
<comment type="caution">
    <text evidence="10">The sequence shown here is derived from an EMBL/GenBank/DDBJ whole genome shotgun (WGS) entry which is preliminary data.</text>
</comment>
<dbReference type="Pfam" id="PF04157">
    <property type="entry name" value="EAP30"/>
    <property type="match status" value="1"/>
</dbReference>
<comment type="similarity">
    <text evidence="1 7">Belongs to the VPS36 family.</text>
</comment>
<dbReference type="RefSeq" id="XP_051607004.1">
    <property type="nucleotide sequence ID" value="XM_051753979.1"/>
</dbReference>
<dbReference type="Gene3D" id="1.10.10.10">
    <property type="entry name" value="Winged helix-like DNA-binding domain superfamily/Winged helix DNA-binding domain"/>
    <property type="match status" value="2"/>
</dbReference>
<comment type="subunit">
    <text evidence="7">Component of the endosomal sorting complex required for transport II (ESCRT-II).</text>
</comment>
<dbReference type="GeneID" id="76152511"/>
<dbReference type="InterPro" id="IPR037855">
    <property type="entry name" value="Vps36"/>
</dbReference>
<dbReference type="InterPro" id="IPR011993">
    <property type="entry name" value="PH-like_dom_sf"/>
</dbReference>
<keyword evidence="5" id="KW-0862">Zinc</keyword>